<gene>
    <name evidence="1" type="ORF">LCGC14_2689900</name>
</gene>
<feature type="non-terminal residue" evidence="1">
    <location>
        <position position="333"/>
    </location>
</feature>
<dbReference type="Gene3D" id="3.40.50.300">
    <property type="entry name" value="P-loop containing nucleotide triphosphate hydrolases"/>
    <property type="match status" value="1"/>
</dbReference>
<reference evidence="1" key="1">
    <citation type="journal article" date="2015" name="Nature">
        <title>Complex archaea that bridge the gap between prokaryotes and eukaryotes.</title>
        <authorList>
            <person name="Spang A."/>
            <person name="Saw J.H."/>
            <person name="Jorgensen S.L."/>
            <person name="Zaremba-Niedzwiedzka K."/>
            <person name="Martijn J."/>
            <person name="Lind A.E."/>
            <person name="van Eijk R."/>
            <person name="Schleper C."/>
            <person name="Guy L."/>
            <person name="Ettema T.J."/>
        </authorList>
    </citation>
    <scope>NUCLEOTIDE SEQUENCE</scope>
</reference>
<proteinExistence type="predicted"/>
<evidence type="ECO:0008006" key="2">
    <source>
        <dbReference type="Google" id="ProtNLM"/>
    </source>
</evidence>
<accession>A0A0F8ZIU0</accession>
<organism evidence="1">
    <name type="scientific">marine sediment metagenome</name>
    <dbReference type="NCBI Taxonomy" id="412755"/>
    <lineage>
        <taxon>unclassified sequences</taxon>
        <taxon>metagenomes</taxon>
        <taxon>ecological metagenomes</taxon>
    </lineage>
</organism>
<protein>
    <recommendedName>
        <fullName evidence="2">Terminase large subunit gp17-like C-terminal domain-containing protein</fullName>
    </recommendedName>
</protein>
<name>A0A0F8ZIU0_9ZZZZ</name>
<dbReference type="AlphaFoldDB" id="A0A0F8ZIU0"/>
<dbReference type="EMBL" id="LAZR01047649">
    <property type="protein sequence ID" value="KKK93737.1"/>
    <property type="molecule type" value="Genomic_DNA"/>
</dbReference>
<evidence type="ECO:0000313" key="1">
    <source>
        <dbReference type="EMBL" id="KKK93737.1"/>
    </source>
</evidence>
<comment type="caution">
    <text evidence="1">The sequence shown here is derived from an EMBL/GenBank/DDBJ whole genome shotgun (WGS) entry which is preliminary data.</text>
</comment>
<dbReference type="InterPro" id="IPR027417">
    <property type="entry name" value="P-loop_NTPase"/>
</dbReference>
<sequence length="333" mass="38691">MIPNELFLGRIDWHEKQVLSAFDDPESLRRFFMLEWHRRAHKTTLLVNLLNRECCKYPKSKYVYIAPTQVWAREVVWDDPTMLWDALPDKNEMHWKANEQKLLIKYANGSMLKIGGSDKPDSLRGIDADGVGLDEWSLHKKETWTQIFRPIIAGPKKPGHRERWAMFLYTPKGPNHATMMFNVAACVESEAKLPTHGKANKFKEGWWASRLIADESGIISREELDKMLQEVADGTISQAEYDQEMQCKRLTDEERTLITSNMLDRLNTVNWDSLRILEPKMRKIVAVDPAFGGDVCAITGFENARVTEKKRVNWTEPHEVVFEVKEMCRRLKT</sequence>